<sequence length="55" mass="6019">MNTHKRTRTARRGAHSMPTVKATVIAAAAIALHHALHVTDQVIVELIVQWLGIGR</sequence>
<reference evidence="1" key="1">
    <citation type="submission" date="2022-05" db="EMBL/GenBank/DDBJ databases">
        <title>Genomic analysis of Brachybacterium sp. CBA3104.</title>
        <authorList>
            <person name="Roh S.W."/>
            <person name="Kim Y.B."/>
            <person name="Kim Y."/>
        </authorList>
    </citation>
    <scope>NUCLEOTIDE SEQUENCE</scope>
    <source>
        <strain evidence="1">CBA3104</strain>
    </source>
</reference>
<accession>A0ABY4N7I3</accession>
<dbReference type="EMBL" id="CP097218">
    <property type="protein sequence ID" value="UQN30507.1"/>
    <property type="molecule type" value="Genomic_DNA"/>
</dbReference>
<evidence type="ECO:0000313" key="1">
    <source>
        <dbReference type="EMBL" id="UQN30507.1"/>
    </source>
</evidence>
<name>A0ABY4N7I3_9MICO</name>
<gene>
    <name evidence="1" type="ORF">M4486_03970</name>
</gene>
<evidence type="ECO:0000313" key="2">
    <source>
        <dbReference type="Proteomes" id="UP001055868"/>
    </source>
</evidence>
<protein>
    <submittedName>
        <fullName evidence="1">Uncharacterized protein</fullName>
    </submittedName>
</protein>
<proteinExistence type="predicted"/>
<keyword evidence="2" id="KW-1185">Reference proteome</keyword>
<organism evidence="1 2">
    <name type="scientific">Brachybacterium kimchii</name>
    <dbReference type="NCBI Taxonomy" id="2942909"/>
    <lineage>
        <taxon>Bacteria</taxon>
        <taxon>Bacillati</taxon>
        <taxon>Actinomycetota</taxon>
        <taxon>Actinomycetes</taxon>
        <taxon>Micrococcales</taxon>
        <taxon>Dermabacteraceae</taxon>
        <taxon>Brachybacterium</taxon>
    </lineage>
</organism>
<dbReference type="Proteomes" id="UP001055868">
    <property type="component" value="Chromosome"/>
</dbReference>
<dbReference type="RefSeq" id="WP_249479858.1">
    <property type="nucleotide sequence ID" value="NZ_CP097218.1"/>
</dbReference>